<reference evidence="1 2" key="1">
    <citation type="journal article" date="2017" name="Mol. Ecol.">
        <title>Comparative and population genomic landscape of Phellinus noxius: A hypervariable fungus causing root rot in trees.</title>
        <authorList>
            <person name="Chung C.L."/>
            <person name="Lee T.J."/>
            <person name="Akiba M."/>
            <person name="Lee H.H."/>
            <person name="Kuo T.H."/>
            <person name="Liu D."/>
            <person name="Ke H.M."/>
            <person name="Yokoi T."/>
            <person name="Roa M.B."/>
            <person name="Lu M.J."/>
            <person name="Chang Y.Y."/>
            <person name="Ann P.J."/>
            <person name="Tsai J.N."/>
            <person name="Chen C.Y."/>
            <person name="Tzean S.S."/>
            <person name="Ota Y."/>
            <person name="Hattori T."/>
            <person name="Sahashi N."/>
            <person name="Liou R.F."/>
            <person name="Kikuchi T."/>
            <person name="Tsai I.J."/>
        </authorList>
    </citation>
    <scope>NUCLEOTIDE SEQUENCE [LARGE SCALE GENOMIC DNA]</scope>
    <source>
        <strain evidence="1 2">FFPRI411160</strain>
    </source>
</reference>
<accession>A0A286UGK8</accession>
<evidence type="ECO:0000313" key="1">
    <source>
        <dbReference type="EMBL" id="PAV18741.1"/>
    </source>
</evidence>
<dbReference type="EMBL" id="NBII01000005">
    <property type="protein sequence ID" value="PAV18741.1"/>
    <property type="molecule type" value="Genomic_DNA"/>
</dbReference>
<evidence type="ECO:0000313" key="2">
    <source>
        <dbReference type="Proteomes" id="UP000217199"/>
    </source>
</evidence>
<gene>
    <name evidence="1" type="ORF">PNOK_0558400</name>
</gene>
<dbReference type="Proteomes" id="UP000217199">
    <property type="component" value="Unassembled WGS sequence"/>
</dbReference>
<keyword evidence="2" id="KW-1185">Reference proteome</keyword>
<dbReference type="AlphaFoldDB" id="A0A286UGK8"/>
<protein>
    <submittedName>
        <fullName evidence="1">Uncharacterized protein</fullName>
    </submittedName>
</protein>
<sequence>MAIRIFWTLSGLQGHFRPNCGRVFCTHDSIVGVIDDVTSSVYSGLSDFSYTKLLHKLPLRERTDVKNFECNLLIILIGFCYRQLREKFSIRVWLGRSTIGSKKSRGWFEYDVNSGSIIILPLLLIEIVSIRSINFNSVHRTT</sequence>
<organism evidence="1 2">
    <name type="scientific">Pyrrhoderma noxium</name>
    <dbReference type="NCBI Taxonomy" id="2282107"/>
    <lineage>
        <taxon>Eukaryota</taxon>
        <taxon>Fungi</taxon>
        <taxon>Dikarya</taxon>
        <taxon>Basidiomycota</taxon>
        <taxon>Agaricomycotina</taxon>
        <taxon>Agaricomycetes</taxon>
        <taxon>Hymenochaetales</taxon>
        <taxon>Hymenochaetaceae</taxon>
        <taxon>Pyrrhoderma</taxon>
    </lineage>
</organism>
<name>A0A286UGK8_9AGAM</name>
<comment type="caution">
    <text evidence="1">The sequence shown here is derived from an EMBL/GenBank/DDBJ whole genome shotgun (WGS) entry which is preliminary data.</text>
</comment>
<proteinExistence type="predicted"/>
<dbReference type="InParanoid" id="A0A286UGK8"/>